<dbReference type="GO" id="GO:0003677">
    <property type="term" value="F:DNA binding"/>
    <property type="evidence" value="ECO:0007669"/>
    <property type="project" value="UniProtKB-KW"/>
</dbReference>
<dbReference type="AlphaFoldDB" id="A0A1N7H1E5"/>
<evidence type="ECO:0000259" key="2">
    <source>
        <dbReference type="PROSITE" id="PS50943"/>
    </source>
</evidence>
<dbReference type="EMBL" id="FTNT01000011">
    <property type="protein sequence ID" value="SIS18635.1"/>
    <property type="molecule type" value="Genomic_DNA"/>
</dbReference>
<protein>
    <submittedName>
        <fullName evidence="3">DNA-binding transcriptional regulator, XRE family</fullName>
    </submittedName>
</protein>
<dbReference type="Pfam" id="PF13443">
    <property type="entry name" value="HTH_26"/>
    <property type="match status" value="1"/>
</dbReference>
<evidence type="ECO:0000313" key="3">
    <source>
        <dbReference type="EMBL" id="SIS18635.1"/>
    </source>
</evidence>
<feature type="compositionally biased region" description="Basic and acidic residues" evidence="1">
    <location>
        <begin position="111"/>
        <end position="121"/>
    </location>
</feature>
<reference evidence="3 4" key="1">
    <citation type="submission" date="2017-01" db="EMBL/GenBank/DDBJ databases">
        <authorList>
            <person name="Mah S.A."/>
            <person name="Swanson W.J."/>
            <person name="Moy G.W."/>
            <person name="Vacquier V.D."/>
        </authorList>
    </citation>
    <scope>NUCLEOTIDE SEQUENCE [LARGE SCALE GENOMIC DNA]</scope>
    <source>
        <strain evidence="3 4">CPCC 203464</strain>
    </source>
</reference>
<dbReference type="Proteomes" id="UP000186218">
    <property type="component" value="Unassembled WGS sequence"/>
</dbReference>
<feature type="domain" description="HTH cro/C1-type" evidence="2">
    <location>
        <begin position="55"/>
        <end position="75"/>
    </location>
</feature>
<accession>A0A1N7H1E5</accession>
<evidence type="ECO:0000256" key="1">
    <source>
        <dbReference type="SAM" id="MobiDB-lite"/>
    </source>
</evidence>
<keyword evidence="4" id="KW-1185">Reference proteome</keyword>
<dbReference type="STRING" id="1344003.SAMN05445060_3361"/>
<dbReference type="InterPro" id="IPR001387">
    <property type="entry name" value="Cro/C1-type_HTH"/>
</dbReference>
<dbReference type="RefSeq" id="WP_076481835.1">
    <property type="nucleotide sequence ID" value="NZ_FTNT01000011.1"/>
</dbReference>
<evidence type="ECO:0000313" key="4">
    <source>
        <dbReference type="Proteomes" id="UP000186218"/>
    </source>
</evidence>
<feature type="region of interest" description="Disordered" evidence="1">
    <location>
        <begin position="90"/>
        <end position="121"/>
    </location>
</feature>
<keyword evidence="3" id="KW-0238">DNA-binding</keyword>
<organism evidence="3 4">
    <name type="scientific">Williamsia sterculiae</name>
    <dbReference type="NCBI Taxonomy" id="1344003"/>
    <lineage>
        <taxon>Bacteria</taxon>
        <taxon>Bacillati</taxon>
        <taxon>Actinomycetota</taxon>
        <taxon>Actinomycetes</taxon>
        <taxon>Mycobacteriales</taxon>
        <taxon>Nocardiaceae</taxon>
        <taxon>Williamsia</taxon>
    </lineage>
</organism>
<gene>
    <name evidence="3" type="ORF">SAMN05445060_3361</name>
</gene>
<sequence>MSGEQRRIGFHWHLRTVMATHNLWKSTDLKPLLQSRGIHLSDAQIYGLVTTEPQRISSQTLAALCDIFDCSPGDLFEPFVEMRAAKTAHAPPDRALGLRPSPGGPIAHRIRVVEDPDRQTT</sequence>
<proteinExistence type="predicted"/>
<dbReference type="PROSITE" id="PS50943">
    <property type="entry name" value="HTH_CROC1"/>
    <property type="match status" value="1"/>
</dbReference>
<name>A0A1N7H1E5_9NOCA</name>